<comment type="cofactor">
    <cofactor evidence="1 11">
        <name>pyridoxal 5'-phosphate</name>
        <dbReference type="ChEBI" id="CHEBI:597326"/>
    </cofactor>
</comment>
<dbReference type="EMBL" id="VLLN01000007">
    <property type="protein sequence ID" value="TWJ19754.1"/>
    <property type="molecule type" value="Genomic_DNA"/>
</dbReference>
<evidence type="ECO:0000256" key="4">
    <source>
        <dbReference type="ARBA" id="ARBA00012239"/>
    </source>
</evidence>
<evidence type="ECO:0000256" key="5">
    <source>
        <dbReference type="ARBA" id="ARBA00022679"/>
    </source>
</evidence>
<evidence type="ECO:0000256" key="7">
    <source>
        <dbReference type="ARBA" id="ARBA00022898"/>
    </source>
</evidence>
<dbReference type="PIRSF" id="PIRSF005572">
    <property type="entry name" value="NifS"/>
    <property type="match status" value="1"/>
</dbReference>
<comment type="catalytic activity">
    <reaction evidence="10">
        <text>(sulfur carrier)-H + L-cysteine = (sulfur carrier)-SH + L-alanine</text>
        <dbReference type="Rhea" id="RHEA:43892"/>
        <dbReference type="Rhea" id="RHEA-COMP:14737"/>
        <dbReference type="Rhea" id="RHEA-COMP:14739"/>
        <dbReference type="ChEBI" id="CHEBI:29917"/>
        <dbReference type="ChEBI" id="CHEBI:35235"/>
        <dbReference type="ChEBI" id="CHEBI:57972"/>
        <dbReference type="ChEBI" id="CHEBI:64428"/>
        <dbReference type="EC" id="2.8.1.7"/>
    </reaction>
</comment>
<keyword evidence="7" id="KW-0663">Pyridoxal phosphate</keyword>
<dbReference type="Gene3D" id="3.40.640.10">
    <property type="entry name" value="Type I PLP-dependent aspartate aminotransferase-like (Major domain)"/>
    <property type="match status" value="1"/>
</dbReference>
<dbReference type="InterPro" id="IPR015424">
    <property type="entry name" value="PyrdxlP-dep_Trfase"/>
</dbReference>
<dbReference type="AlphaFoldDB" id="A0A562VPT4"/>
<keyword evidence="9" id="KW-0411">Iron-sulfur</keyword>
<evidence type="ECO:0000313" key="13">
    <source>
        <dbReference type="EMBL" id="TWJ19754.1"/>
    </source>
</evidence>
<dbReference type="GO" id="GO:0051536">
    <property type="term" value="F:iron-sulfur cluster binding"/>
    <property type="evidence" value="ECO:0007669"/>
    <property type="project" value="UniProtKB-KW"/>
</dbReference>
<dbReference type="InterPro" id="IPR000192">
    <property type="entry name" value="Aminotrans_V_dom"/>
</dbReference>
<evidence type="ECO:0000256" key="9">
    <source>
        <dbReference type="ARBA" id="ARBA00023014"/>
    </source>
</evidence>
<comment type="function">
    <text evidence="2">Catalyzes the removal of elemental sulfur atoms from cysteine to produce alanine. Seems to participate in the biosynthesis of the nitrogenase metalloclusters by providing the inorganic sulfur required for the Fe-S core formation.</text>
</comment>
<proteinExistence type="inferred from homology"/>
<organism evidence="13 14">
    <name type="scientific">Geobacter argillaceus</name>
    <dbReference type="NCBI Taxonomy" id="345631"/>
    <lineage>
        <taxon>Bacteria</taxon>
        <taxon>Pseudomonadati</taxon>
        <taxon>Thermodesulfobacteriota</taxon>
        <taxon>Desulfuromonadia</taxon>
        <taxon>Geobacterales</taxon>
        <taxon>Geobacteraceae</taxon>
        <taxon>Geobacter</taxon>
    </lineage>
</organism>
<dbReference type="GO" id="GO:0031071">
    <property type="term" value="F:cysteine desulfurase activity"/>
    <property type="evidence" value="ECO:0007669"/>
    <property type="project" value="UniProtKB-EC"/>
</dbReference>
<dbReference type="SUPFAM" id="SSF53383">
    <property type="entry name" value="PLP-dependent transferases"/>
    <property type="match status" value="1"/>
</dbReference>
<dbReference type="Gene3D" id="3.90.1150.10">
    <property type="entry name" value="Aspartate Aminotransferase, domain 1"/>
    <property type="match status" value="1"/>
</dbReference>
<dbReference type="PANTHER" id="PTHR11601:SF34">
    <property type="entry name" value="CYSTEINE DESULFURASE"/>
    <property type="match status" value="1"/>
</dbReference>
<keyword evidence="5" id="KW-0808">Transferase</keyword>
<protein>
    <recommendedName>
        <fullName evidence="4">cysteine desulfurase</fullName>
        <ecNumber evidence="4">2.8.1.7</ecNumber>
    </recommendedName>
</protein>
<evidence type="ECO:0000256" key="10">
    <source>
        <dbReference type="ARBA" id="ARBA00050776"/>
    </source>
</evidence>
<dbReference type="GO" id="GO:0046872">
    <property type="term" value="F:metal ion binding"/>
    <property type="evidence" value="ECO:0007669"/>
    <property type="project" value="UniProtKB-KW"/>
</dbReference>
<evidence type="ECO:0000259" key="12">
    <source>
        <dbReference type="Pfam" id="PF00266"/>
    </source>
</evidence>
<dbReference type="InterPro" id="IPR015422">
    <property type="entry name" value="PyrdxlP-dep_Trfase_small"/>
</dbReference>
<dbReference type="NCBIfam" id="NF002806">
    <property type="entry name" value="PRK02948.1"/>
    <property type="match status" value="1"/>
</dbReference>
<evidence type="ECO:0000256" key="6">
    <source>
        <dbReference type="ARBA" id="ARBA00022723"/>
    </source>
</evidence>
<dbReference type="InterPro" id="IPR015421">
    <property type="entry name" value="PyrdxlP-dep_Trfase_major"/>
</dbReference>
<comment type="caution">
    <text evidence="13">The sequence shown here is derived from an EMBL/GenBank/DDBJ whole genome shotgun (WGS) entry which is preliminary data.</text>
</comment>
<evidence type="ECO:0000256" key="3">
    <source>
        <dbReference type="ARBA" id="ARBA00006490"/>
    </source>
</evidence>
<dbReference type="Pfam" id="PF00266">
    <property type="entry name" value="Aminotran_5"/>
    <property type="match status" value="1"/>
</dbReference>
<dbReference type="InterPro" id="IPR020578">
    <property type="entry name" value="Aminotrans_V_PyrdxlP_BS"/>
</dbReference>
<dbReference type="RefSeq" id="WP_145020765.1">
    <property type="nucleotide sequence ID" value="NZ_VLLN01000007.1"/>
</dbReference>
<evidence type="ECO:0000256" key="1">
    <source>
        <dbReference type="ARBA" id="ARBA00001933"/>
    </source>
</evidence>
<evidence type="ECO:0000256" key="2">
    <source>
        <dbReference type="ARBA" id="ARBA00003120"/>
    </source>
</evidence>
<comment type="similarity">
    <text evidence="3">Belongs to the class-V pyridoxal-phosphate-dependent aminotransferase family. NifS/IscS subfamily.</text>
</comment>
<reference evidence="13 14" key="1">
    <citation type="submission" date="2019-07" db="EMBL/GenBank/DDBJ databases">
        <title>Genomic Encyclopedia of Archaeal and Bacterial Type Strains, Phase II (KMG-II): from individual species to whole genera.</title>
        <authorList>
            <person name="Goeker M."/>
        </authorList>
    </citation>
    <scope>NUCLEOTIDE SEQUENCE [LARGE SCALE GENOMIC DNA]</scope>
    <source>
        <strain evidence="13 14">ATCC BAA-1139</strain>
    </source>
</reference>
<name>A0A562VPT4_9BACT</name>
<dbReference type="EC" id="2.8.1.7" evidence="4"/>
<evidence type="ECO:0000256" key="11">
    <source>
        <dbReference type="RuleBase" id="RU004504"/>
    </source>
</evidence>
<keyword evidence="14" id="KW-1185">Reference proteome</keyword>
<dbReference type="FunFam" id="3.40.640.10:FF:000084">
    <property type="entry name" value="IscS-like cysteine desulfurase"/>
    <property type="match status" value="1"/>
</dbReference>
<evidence type="ECO:0000313" key="14">
    <source>
        <dbReference type="Proteomes" id="UP000319449"/>
    </source>
</evidence>
<gene>
    <name evidence="13" type="ORF">JN12_01555</name>
</gene>
<sequence length="384" mass="41774">MIKPIYLDYNATTPHDPEVIAAMRPYLEEHFGNPSSSHWYGEQTRRAVEAAREQVASLLNCLPSEIVFTSGGTESNNWAIKGIVSAHRNRGNHIITTRIEHPAVTEVCACLEGQGFDVTYLPVDEYGMVHVADVEKAITPQTILISVMHANNEVGTIQPIPSIASLARERGIIVHTDAAQSVGKITTDVNSLGVDLLSIAGHKLYAPKGIGALYIREGTQLAKFIHGAGHEQGRRAGTENVLEIVGLGKACEIAWSGLEKNGLHMKKMRDRLHSGLCDRIHTVKYNGHPRECLPNTMSLSFHGLDATALISGISDQVAVSAGSACHSGECKISPVLQAMNLPVEWARGTIRFSTGRMTTEGEIDRAVHAVWSACQRLGKDRERL</sequence>
<dbReference type="PANTHER" id="PTHR11601">
    <property type="entry name" value="CYSTEINE DESULFURYLASE FAMILY MEMBER"/>
    <property type="match status" value="1"/>
</dbReference>
<accession>A0A562VPT4</accession>
<dbReference type="Proteomes" id="UP000319449">
    <property type="component" value="Unassembled WGS sequence"/>
</dbReference>
<keyword evidence="6" id="KW-0479">Metal-binding</keyword>
<dbReference type="InterPro" id="IPR016454">
    <property type="entry name" value="Cysteine_dSase"/>
</dbReference>
<evidence type="ECO:0000256" key="8">
    <source>
        <dbReference type="ARBA" id="ARBA00023004"/>
    </source>
</evidence>
<dbReference type="PROSITE" id="PS00595">
    <property type="entry name" value="AA_TRANSFER_CLASS_5"/>
    <property type="match status" value="1"/>
</dbReference>
<dbReference type="OrthoDB" id="9808002at2"/>
<keyword evidence="8" id="KW-0408">Iron</keyword>
<feature type="domain" description="Aminotransferase class V" evidence="12">
    <location>
        <begin position="5"/>
        <end position="365"/>
    </location>
</feature>